<sequence>MNAREKTPDQLPIGSDAATSDVAVHAKLELSAWCCAIVAPFIAKMGEARYYLRGINVSPAPGGGAIICATNGHAMGIYHDKNAVCEVAATFKFDSGTLAACAVGGAERLVVMRNNRLAVIDQHGVEVYIQPGSPVIDGSIPYPSYERVIPRAERLQRGMVAAVNGTLIGLVTQSTNVAERALRRSVYMRAIEFYNVEGDRNACTVARIADLPDFIAVLMPMRVDPVSSLLPEWLNAARSAA</sequence>
<protein>
    <recommendedName>
        <fullName evidence="3">DNA polymerase III subunit beta</fullName>
    </recommendedName>
</protein>
<dbReference type="EMBL" id="LFKP01000008">
    <property type="protein sequence ID" value="OHV96613.1"/>
    <property type="molecule type" value="Genomic_DNA"/>
</dbReference>
<organism evidence="1 2">
    <name type="scientific">Janthinobacterium lividum</name>
    <dbReference type="NCBI Taxonomy" id="29581"/>
    <lineage>
        <taxon>Bacteria</taxon>
        <taxon>Pseudomonadati</taxon>
        <taxon>Pseudomonadota</taxon>
        <taxon>Betaproteobacteria</taxon>
        <taxon>Burkholderiales</taxon>
        <taxon>Oxalobacteraceae</taxon>
        <taxon>Janthinobacterium</taxon>
    </lineage>
</organism>
<evidence type="ECO:0008006" key="3">
    <source>
        <dbReference type="Google" id="ProtNLM"/>
    </source>
</evidence>
<gene>
    <name evidence="1" type="ORF">AKG95_18070</name>
</gene>
<evidence type="ECO:0000313" key="2">
    <source>
        <dbReference type="Proteomes" id="UP000179840"/>
    </source>
</evidence>
<name>A0A1S1UBY8_9BURK</name>
<dbReference type="AlphaFoldDB" id="A0A1S1UBY8"/>
<evidence type="ECO:0000313" key="1">
    <source>
        <dbReference type="EMBL" id="OHV96613.1"/>
    </source>
</evidence>
<accession>A0A1S1UBY8</accession>
<comment type="caution">
    <text evidence="1">The sequence shown here is derived from an EMBL/GenBank/DDBJ whole genome shotgun (WGS) entry which is preliminary data.</text>
</comment>
<proteinExistence type="predicted"/>
<reference evidence="1 2" key="1">
    <citation type="submission" date="2015-06" db="EMBL/GenBank/DDBJ databases">
        <title>Draft genome sequencing of a biphenyl-degrading bacterium, Janthinobacterium lividum MEG1.</title>
        <authorList>
            <person name="Shimodaira J."/>
            <person name="Hatta T."/>
        </authorList>
    </citation>
    <scope>NUCLEOTIDE SEQUENCE [LARGE SCALE GENOMIC DNA]</scope>
    <source>
        <strain evidence="1 2">MEG1</strain>
    </source>
</reference>
<dbReference type="Proteomes" id="UP000179840">
    <property type="component" value="Unassembled WGS sequence"/>
</dbReference>
<dbReference type="RefSeq" id="WP_071078167.1">
    <property type="nucleotide sequence ID" value="NZ_LFKP01000008.1"/>
</dbReference>